<evidence type="ECO:0000256" key="1">
    <source>
        <dbReference type="SAM" id="SignalP"/>
    </source>
</evidence>
<organism evidence="2 3">
    <name type="scientific">Nonomuraea soli</name>
    <dbReference type="NCBI Taxonomy" id="1032476"/>
    <lineage>
        <taxon>Bacteria</taxon>
        <taxon>Bacillati</taxon>
        <taxon>Actinomycetota</taxon>
        <taxon>Actinomycetes</taxon>
        <taxon>Streptosporangiales</taxon>
        <taxon>Streptosporangiaceae</taxon>
        <taxon>Nonomuraea</taxon>
    </lineage>
</organism>
<gene>
    <name evidence="2" type="ORF">HNR30_003677</name>
</gene>
<proteinExistence type="predicted"/>
<reference evidence="2 3" key="1">
    <citation type="submission" date="2020-07" db="EMBL/GenBank/DDBJ databases">
        <title>Genomic Encyclopedia of Type Strains, Phase IV (KMG-IV): sequencing the most valuable type-strain genomes for metagenomic binning, comparative biology and taxonomic classification.</title>
        <authorList>
            <person name="Goeker M."/>
        </authorList>
    </citation>
    <scope>NUCLEOTIDE SEQUENCE [LARGE SCALE GENOMIC DNA]</scope>
    <source>
        <strain evidence="2 3">DSM 45533</strain>
    </source>
</reference>
<name>A0A7W0CJJ8_9ACTN</name>
<dbReference type="RefSeq" id="WP_181611032.1">
    <property type="nucleotide sequence ID" value="NZ_BAABAM010000002.1"/>
</dbReference>
<keyword evidence="3" id="KW-1185">Reference proteome</keyword>
<feature type="chain" id="PRO_5038709368" evidence="1">
    <location>
        <begin position="26"/>
        <end position="50"/>
    </location>
</feature>
<sequence length="50" mass="5634">MSVRSRVRCVVMALTAVVHSSPAQAHAFERLRNGAFDVDLVPWWSTRQPP</sequence>
<dbReference type="EMBL" id="JACDUR010000003">
    <property type="protein sequence ID" value="MBA2892336.1"/>
    <property type="molecule type" value="Genomic_DNA"/>
</dbReference>
<evidence type="ECO:0000313" key="2">
    <source>
        <dbReference type="EMBL" id="MBA2892336.1"/>
    </source>
</evidence>
<keyword evidence="1" id="KW-0732">Signal</keyword>
<feature type="signal peptide" evidence="1">
    <location>
        <begin position="1"/>
        <end position="25"/>
    </location>
</feature>
<accession>A0A7W0CJJ8</accession>
<dbReference type="Proteomes" id="UP000530928">
    <property type="component" value="Unassembled WGS sequence"/>
</dbReference>
<protein>
    <submittedName>
        <fullName evidence="2">Uncharacterized protein</fullName>
    </submittedName>
</protein>
<dbReference type="AlphaFoldDB" id="A0A7W0CJJ8"/>
<comment type="caution">
    <text evidence="2">The sequence shown here is derived from an EMBL/GenBank/DDBJ whole genome shotgun (WGS) entry which is preliminary data.</text>
</comment>
<evidence type="ECO:0000313" key="3">
    <source>
        <dbReference type="Proteomes" id="UP000530928"/>
    </source>
</evidence>